<sequence length="554" mass="64356">MSIYRTNVRFGVSLQNRAKSVSSLNTRYLLNDLNKYLYSDLSVNTPYYGKVCALYGLRRTGKTTMMLQSILGMTNEQFNKTAWIDVTEEDNMASLYLDLQKLNEQGYKYIFIDEITKVEQFVRVSSLLSDEFAISGIHIVLTGTDSLGIYLSQRGELFDRSISIHTTYIPYYEYTHLFPNATAEDYIVEGGLLSKSGINYNRDENFKEYVDSAIAENIQHSLSKLKDKGDLGALYLIHSRGELTNVINRVIEDKNHEFLLDAILKNFESHDIGVLHHYISDVKDNDILSYSADMNVENLSEQIKKDLKILNYNELKYGLTENELAQIENYLYELDFFDDVKYCTVSKEFSISDNPVVVQPCIRYNQAKSALKALYNDPKFVKLSGDKQEFIYNKLLSDIKGRMLEEIVLLNVTRSLSDCFVSQFRFYEYRKSPFKNGEYDMVIRNKKNETFIFEIKHSSEVEYNKQTKHLLDTEKLDWLKENGFKVKEKVVLYNGKTLDKDDNGVIYLNVSEFLEELKVYDRNYLYNKNGITDGNEDNDAVNISIEDDFEDRDI</sequence>
<protein>
    <submittedName>
        <fullName evidence="2">AAA family ATPase</fullName>
    </submittedName>
</protein>
<dbReference type="InterPro" id="IPR041682">
    <property type="entry name" value="AAA_14"/>
</dbReference>
<dbReference type="Pfam" id="PF13173">
    <property type="entry name" value="AAA_14"/>
    <property type="match status" value="1"/>
</dbReference>
<dbReference type="AlphaFoldDB" id="A0A7G9GQQ2"/>
<dbReference type="SUPFAM" id="SSF52540">
    <property type="entry name" value="P-loop containing nucleoside triphosphate hydrolases"/>
    <property type="match status" value="1"/>
</dbReference>
<evidence type="ECO:0000259" key="1">
    <source>
        <dbReference type="Pfam" id="PF13173"/>
    </source>
</evidence>
<dbReference type="EMBL" id="CP060636">
    <property type="protein sequence ID" value="QNM13134.1"/>
    <property type="molecule type" value="Genomic_DNA"/>
</dbReference>
<keyword evidence="3" id="KW-1185">Reference proteome</keyword>
<dbReference type="Proteomes" id="UP000515856">
    <property type="component" value="Chromosome"/>
</dbReference>
<dbReference type="PANTHER" id="PTHR33295">
    <property type="entry name" value="ATPASE"/>
    <property type="match status" value="1"/>
</dbReference>
<evidence type="ECO:0000313" key="2">
    <source>
        <dbReference type="EMBL" id="QNM13134.1"/>
    </source>
</evidence>
<accession>A0A7G9GQQ2</accession>
<reference evidence="2 3" key="1">
    <citation type="submission" date="2020-08" db="EMBL/GenBank/DDBJ databases">
        <authorList>
            <person name="Liu C."/>
            <person name="Sun Q."/>
        </authorList>
    </citation>
    <scope>NUCLEOTIDE SEQUENCE [LARGE SCALE GENOMIC DNA]</scope>
    <source>
        <strain evidence="2 3">NSJ-61</strain>
    </source>
</reference>
<dbReference type="PANTHER" id="PTHR33295:SF18">
    <property type="entry name" value="AAA+ ATPASE DOMAIN-CONTAINING PROTEIN"/>
    <property type="match status" value="1"/>
</dbReference>
<feature type="domain" description="AAA" evidence="1">
    <location>
        <begin position="50"/>
        <end position="174"/>
    </location>
</feature>
<name>A0A7G9GQQ2_9FIRM</name>
<dbReference type="RefSeq" id="WP_118654664.1">
    <property type="nucleotide sequence ID" value="NZ_CP060636.1"/>
</dbReference>
<dbReference type="InterPro" id="IPR027417">
    <property type="entry name" value="P-loop_NTPase"/>
</dbReference>
<organism evidence="2 3">
    <name type="scientific">[Eubacterium] hominis</name>
    <dbReference type="NCBI Taxonomy" id="2764325"/>
    <lineage>
        <taxon>Bacteria</taxon>
        <taxon>Bacillati</taxon>
        <taxon>Bacillota</taxon>
        <taxon>Erysipelotrichia</taxon>
        <taxon>Erysipelotrichales</taxon>
        <taxon>Erysipelotrichaceae</taxon>
        <taxon>Amedibacillus</taxon>
    </lineage>
</organism>
<proteinExistence type="predicted"/>
<dbReference type="KEGG" id="ehn:H9Q80_04075"/>
<gene>
    <name evidence="2" type="ORF">H9Q80_04075</name>
</gene>
<evidence type="ECO:0000313" key="3">
    <source>
        <dbReference type="Proteomes" id="UP000515856"/>
    </source>
</evidence>